<reference evidence="2" key="1">
    <citation type="submission" date="2018-11" db="EMBL/GenBank/DDBJ databases">
        <authorList>
            <consortium name="Pathogen Informatics"/>
        </authorList>
    </citation>
    <scope>NUCLEOTIDE SEQUENCE</scope>
</reference>
<feature type="compositionally biased region" description="Low complexity" evidence="1">
    <location>
        <begin position="152"/>
        <end position="162"/>
    </location>
</feature>
<dbReference type="Proteomes" id="UP000784294">
    <property type="component" value="Unassembled WGS sequence"/>
</dbReference>
<dbReference type="EMBL" id="CAAALY010038597">
    <property type="protein sequence ID" value="VEL18779.1"/>
    <property type="molecule type" value="Genomic_DNA"/>
</dbReference>
<feature type="compositionally biased region" description="Basic and acidic residues" evidence="1">
    <location>
        <begin position="8"/>
        <end position="20"/>
    </location>
</feature>
<evidence type="ECO:0000313" key="2">
    <source>
        <dbReference type="EMBL" id="VEL18779.1"/>
    </source>
</evidence>
<name>A0A448WRZ9_9PLAT</name>
<accession>A0A448WRZ9</accession>
<feature type="region of interest" description="Disordered" evidence="1">
    <location>
        <begin position="1"/>
        <end position="20"/>
    </location>
</feature>
<gene>
    <name evidence="2" type="ORF">PXEA_LOCUS12219</name>
</gene>
<evidence type="ECO:0000256" key="1">
    <source>
        <dbReference type="SAM" id="MobiDB-lite"/>
    </source>
</evidence>
<comment type="caution">
    <text evidence="2">The sequence shown here is derived from an EMBL/GenBank/DDBJ whole genome shotgun (WGS) entry which is preliminary data.</text>
</comment>
<protein>
    <submittedName>
        <fullName evidence="2">Uncharacterized protein</fullName>
    </submittedName>
</protein>
<sequence>MLGWIPSRDCRSQPPDTKKTDRYINNVRQAPSYLDFRSDLETLAGSSGITYMQAWPPTSVFESLSPSLTWRLSSATKAAWESGNDDDDITDGCDVDDDGSTDFGDGADACLRELFSAFNVCLEEEDVLHADDCLTDDERNADEEYINHDSESPSSLQSGSLSEEGKLKFTS</sequence>
<organism evidence="2 3">
    <name type="scientific">Protopolystoma xenopodis</name>
    <dbReference type="NCBI Taxonomy" id="117903"/>
    <lineage>
        <taxon>Eukaryota</taxon>
        <taxon>Metazoa</taxon>
        <taxon>Spiralia</taxon>
        <taxon>Lophotrochozoa</taxon>
        <taxon>Platyhelminthes</taxon>
        <taxon>Monogenea</taxon>
        <taxon>Polyopisthocotylea</taxon>
        <taxon>Polystomatidea</taxon>
        <taxon>Polystomatidae</taxon>
        <taxon>Protopolystoma</taxon>
    </lineage>
</organism>
<dbReference type="AlphaFoldDB" id="A0A448WRZ9"/>
<keyword evidence="3" id="KW-1185">Reference proteome</keyword>
<proteinExistence type="predicted"/>
<feature type="region of interest" description="Disordered" evidence="1">
    <location>
        <begin position="140"/>
        <end position="171"/>
    </location>
</feature>
<evidence type="ECO:0000313" key="3">
    <source>
        <dbReference type="Proteomes" id="UP000784294"/>
    </source>
</evidence>